<dbReference type="AlphaFoldDB" id="A0A078FTZ0"/>
<proteinExistence type="predicted"/>
<evidence type="ECO:0000313" key="2">
    <source>
        <dbReference type="Proteomes" id="UP000028999"/>
    </source>
</evidence>
<dbReference type="Gramene" id="CDY15828">
    <property type="protein sequence ID" value="CDY15828"/>
    <property type="gene ID" value="GSBRNA2T00090161001"/>
</dbReference>
<organism evidence="1 2">
    <name type="scientific">Brassica napus</name>
    <name type="common">Rape</name>
    <dbReference type="NCBI Taxonomy" id="3708"/>
    <lineage>
        <taxon>Eukaryota</taxon>
        <taxon>Viridiplantae</taxon>
        <taxon>Streptophyta</taxon>
        <taxon>Embryophyta</taxon>
        <taxon>Tracheophyta</taxon>
        <taxon>Spermatophyta</taxon>
        <taxon>Magnoliopsida</taxon>
        <taxon>eudicotyledons</taxon>
        <taxon>Gunneridae</taxon>
        <taxon>Pentapetalae</taxon>
        <taxon>rosids</taxon>
        <taxon>malvids</taxon>
        <taxon>Brassicales</taxon>
        <taxon>Brassicaceae</taxon>
        <taxon>Brassiceae</taxon>
        <taxon>Brassica</taxon>
    </lineage>
</organism>
<dbReference type="Proteomes" id="UP000028999">
    <property type="component" value="Unassembled WGS sequence"/>
</dbReference>
<dbReference type="PaxDb" id="3708-A0A078FTZ0"/>
<protein>
    <submittedName>
        <fullName evidence="1">BnaC02g34470D protein</fullName>
    </submittedName>
</protein>
<sequence length="47" mass="5081">MSMALLKSLNSSLSWSISGINHGQIYVTHTCVVSQKQSGTKKDTNQA</sequence>
<accession>A0A078FTZ0</accession>
<gene>
    <name evidence="1" type="primary">BnaC02g34470D</name>
    <name evidence="1" type="ORF">GSBRNA2T00090161001</name>
</gene>
<name>A0A078FTZ0_BRANA</name>
<keyword evidence="2" id="KW-1185">Reference proteome</keyword>
<evidence type="ECO:0000313" key="1">
    <source>
        <dbReference type="EMBL" id="CDY15828.1"/>
    </source>
</evidence>
<dbReference type="EMBL" id="LK032058">
    <property type="protein sequence ID" value="CDY15828.1"/>
    <property type="molecule type" value="Genomic_DNA"/>
</dbReference>
<reference evidence="1 2" key="1">
    <citation type="journal article" date="2014" name="Science">
        <title>Plant genetics. Early allopolyploid evolution in the post-Neolithic Brassica napus oilseed genome.</title>
        <authorList>
            <person name="Chalhoub B."/>
            <person name="Denoeud F."/>
            <person name="Liu S."/>
            <person name="Parkin I.A."/>
            <person name="Tang H."/>
            <person name="Wang X."/>
            <person name="Chiquet J."/>
            <person name="Belcram H."/>
            <person name="Tong C."/>
            <person name="Samans B."/>
            <person name="Correa M."/>
            <person name="Da Silva C."/>
            <person name="Just J."/>
            <person name="Falentin C."/>
            <person name="Koh C.S."/>
            <person name="Le Clainche I."/>
            <person name="Bernard M."/>
            <person name="Bento P."/>
            <person name="Noel B."/>
            <person name="Labadie K."/>
            <person name="Alberti A."/>
            <person name="Charles M."/>
            <person name="Arnaud D."/>
            <person name="Guo H."/>
            <person name="Daviaud C."/>
            <person name="Alamery S."/>
            <person name="Jabbari K."/>
            <person name="Zhao M."/>
            <person name="Edger P.P."/>
            <person name="Chelaifa H."/>
            <person name="Tack D."/>
            <person name="Lassalle G."/>
            <person name="Mestiri I."/>
            <person name="Schnel N."/>
            <person name="Le Paslier M.C."/>
            <person name="Fan G."/>
            <person name="Renault V."/>
            <person name="Bayer P.E."/>
            <person name="Golicz A.A."/>
            <person name="Manoli S."/>
            <person name="Lee T.H."/>
            <person name="Thi V.H."/>
            <person name="Chalabi S."/>
            <person name="Hu Q."/>
            <person name="Fan C."/>
            <person name="Tollenaere R."/>
            <person name="Lu Y."/>
            <person name="Battail C."/>
            <person name="Shen J."/>
            <person name="Sidebottom C.H."/>
            <person name="Wang X."/>
            <person name="Canaguier A."/>
            <person name="Chauveau A."/>
            <person name="Berard A."/>
            <person name="Deniot G."/>
            <person name="Guan M."/>
            <person name="Liu Z."/>
            <person name="Sun F."/>
            <person name="Lim Y.P."/>
            <person name="Lyons E."/>
            <person name="Town C.D."/>
            <person name="Bancroft I."/>
            <person name="Wang X."/>
            <person name="Meng J."/>
            <person name="Ma J."/>
            <person name="Pires J.C."/>
            <person name="King G.J."/>
            <person name="Brunel D."/>
            <person name="Delourme R."/>
            <person name="Renard M."/>
            <person name="Aury J.M."/>
            <person name="Adams K.L."/>
            <person name="Batley J."/>
            <person name="Snowdon R.J."/>
            <person name="Tost J."/>
            <person name="Edwards D."/>
            <person name="Zhou Y."/>
            <person name="Hua W."/>
            <person name="Sharpe A.G."/>
            <person name="Paterson A.H."/>
            <person name="Guan C."/>
            <person name="Wincker P."/>
        </authorList>
    </citation>
    <scope>NUCLEOTIDE SEQUENCE [LARGE SCALE GENOMIC DNA]</scope>
    <source>
        <strain evidence="2">cv. Darmor-bzh</strain>
    </source>
</reference>